<dbReference type="InterPro" id="IPR027256">
    <property type="entry name" value="P-typ_ATPase_IB"/>
</dbReference>
<comment type="subcellular location">
    <subcellularLocation>
        <location evidence="1">Cell membrane</location>
        <topology evidence="1">Multi-pass membrane protein</topology>
    </subcellularLocation>
</comment>
<feature type="transmembrane region" description="Helical" evidence="10">
    <location>
        <begin position="679"/>
        <end position="697"/>
    </location>
</feature>
<feature type="domain" description="HMA" evidence="11">
    <location>
        <begin position="4"/>
        <end position="68"/>
    </location>
</feature>
<feature type="transmembrane region" description="Helical" evidence="10">
    <location>
        <begin position="152"/>
        <end position="173"/>
    </location>
</feature>
<dbReference type="SUPFAM" id="SSF81653">
    <property type="entry name" value="Calcium ATPase, transduction domain A"/>
    <property type="match status" value="1"/>
</dbReference>
<dbReference type="Gene3D" id="2.70.150.10">
    <property type="entry name" value="Calcium-transporting ATPase, cytoplasmic transduction domain A"/>
    <property type="match status" value="1"/>
</dbReference>
<dbReference type="SUPFAM" id="SSF81665">
    <property type="entry name" value="Calcium ATPase, transmembrane domain M"/>
    <property type="match status" value="1"/>
</dbReference>
<evidence type="ECO:0000256" key="8">
    <source>
        <dbReference type="ARBA" id="ARBA00022989"/>
    </source>
</evidence>
<dbReference type="SFLD" id="SFLDS00003">
    <property type="entry name" value="Haloacid_Dehalogenase"/>
    <property type="match status" value="1"/>
</dbReference>
<protein>
    <submittedName>
        <fullName evidence="12">Heavy metal translocating P-type ATPase</fullName>
    </submittedName>
</protein>
<dbReference type="Pfam" id="PF00122">
    <property type="entry name" value="E1-E2_ATPase"/>
    <property type="match status" value="1"/>
</dbReference>
<dbReference type="NCBIfam" id="TIGR01511">
    <property type="entry name" value="ATPase-IB1_Cu"/>
    <property type="match status" value="1"/>
</dbReference>
<dbReference type="Gene3D" id="3.40.1110.10">
    <property type="entry name" value="Calcium-transporting ATPase, cytoplasmic domain N"/>
    <property type="match status" value="1"/>
</dbReference>
<evidence type="ECO:0000256" key="5">
    <source>
        <dbReference type="ARBA" id="ARBA00022741"/>
    </source>
</evidence>
<dbReference type="Gene3D" id="3.30.70.100">
    <property type="match status" value="1"/>
</dbReference>
<dbReference type="SUPFAM" id="SSF56784">
    <property type="entry name" value="HAD-like"/>
    <property type="match status" value="1"/>
</dbReference>
<dbReference type="PRINTS" id="PR00119">
    <property type="entry name" value="CATATPASE"/>
</dbReference>
<dbReference type="Pfam" id="PF00403">
    <property type="entry name" value="HMA"/>
    <property type="match status" value="1"/>
</dbReference>
<comment type="caution">
    <text evidence="12">The sequence shown here is derived from an EMBL/GenBank/DDBJ whole genome shotgun (WGS) entry which is preliminary data.</text>
</comment>
<dbReference type="CDD" id="cd00371">
    <property type="entry name" value="HMA"/>
    <property type="match status" value="1"/>
</dbReference>
<dbReference type="Pfam" id="PF00702">
    <property type="entry name" value="Hydrolase"/>
    <property type="match status" value="1"/>
</dbReference>
<dbReference type="InterPro" id="IPR018303">
    <property type="entry name" value="ATPase_P-typ_P_site"/>
</dbReference>
<keyword evidence="10" id="KW-1003">Cell membrane</keyword>
<dbReference type="PROSITE" id="PS50846">
    <property type="entry name" value="HMA_2"/>
    <property type="match status" value="1"/>
</dbReference>
<evidence type="ECO:0000256" key="1">
    <source>
        <dbReference type="ARBA" id="ARBA00004651"/>
    </source>
</evidence>
<feature type="transmembrane region" description="Helical" evidence="10">
    <location>
        <begin position="344"/>
        <end position="366"/>
    </location>
</feature>
<evidence type="ECO:0000256" key="2">
    <source>
        <dbReference type="ARBA" id="ARBA00006024"/>
    </source>
</evidence>
<keyword evidence="6 10" id="KW-0067">ATP-binding</keyword>
<keyword evidence="5 10" id="KW-0547">Nucleotide-binding</keyword>
<reference evidence="13" key="1">
    <citation type="journal article" date="2019" name="Int. J. Syst. Evol. Microbiol.">
        <title>The Global Catalogue of Microorganisms (GCM) 10K type strain sequencing project: providing services to taxonomists for standard genome sequencing and annotation.</title>
        <authorList>
            <consortium name="The Broad Institute Genomics Platform"/>
            <consortium name="The Broad Institute Genome Sequencing Center for Infectious Disease"/>
            <person name="Wu L."/>
            <person name="Ma J."/>
        </authorList>
    </citation>
    <scope>NUCLEOTIDE SEQUENCE [LARGE SCALE GENOMIC DNA]</scope>
    <source>
        <strain evidence="13">JCM 17938</strain>
    </source>
</reference>
<proteinExistence type="inferred from homology"/>
<keyword evidence="9 10" id="KW-0472">Membrane</keyword>
<dbReference type="InterPro" id="IPR006121">
    <property type="entry name" value="HMA_dom"/>
</dbReference>
<keyword evidence="7" id="KW-1278">Translocase</keyword>
<gene>
    <name evidence="12" type="ORF">GCM10023195_11430</name>
</gene>
<evidence type="ECO:0000256" key="3">
    <source>
        <dbReference type="ARBA" id="ARBA00022692"/>
    </source>
</evidence>
<evidence type="ECO:0000256" key="4">
    <source>
        <dbReference type="ARBA" id="ARBA00022723"/>
    </source>
</evidence>
<dbReference type="SUPFAM" id="SSF55008">
    <property type="entry name" value="HMA, heavy metal-associated domain"/>
    <property type="match status" value="1"/>
</dbReference>
<feature type="transmembrane region" description="Helical" evidence="10">
    <location>
        <begin position="91"/>
        <end position="109"/>
    </location>
</feature>
<dbReference type="Gene3D" id="3.40.50.1000">
    <property type="entry name" value="HAD superfamily/HAD-like"/>
    <property type="match status" value="1"/>
</dbReference>
<dbReference type="InterPro" id="IPR017969">
    <property type="entry name" value="Heavy-metal-associated_CS"/>
</dbReference>
<evidence type="ECO:0000256" key="7">
    <source>
        <dbReference type="ARBA" id="ARBA00022967"/>
    </source>
</evidence>
<feature type="transmembrane region" description="Helical" evidence="10">
    <location>
        <begin position="193"/>
        <end position="213"/>
    </location>
</feature>
<dbReference type="InterPro" id="IPR036163">
    <property type="entry name" value="HMA_dom_sf"/>
</dbReference>
<dbReference type="PRINTS" id="PR00120">
    <property type="entry name" value="HATPASE"/>
</dbReference>
<dbReference type="InterPro" id="IPR023214">
    <property type="entry name" value="HAD_sf"/>
</dbReference>
<evidence type="ECO:0000313" key="13">
    <source>
        <dbReference type="Proteomes" id="UP001500212"/>
    </source>
</evidence>
<feature type="transmembrane region" description="Helical" evidence="10">
    <location>
        <begin position="115"/>
        <end position="132"/>
    </location>
</feature>
<dbReference type="Proteomes" id="UP001500212">
    <property type="component" value="Unassembled WGS sequence"/>
</dbReference>
<evidence type="ECO:0000313" key="12">
    <source>
        <dbReference type="EMBL" id="GAA4603451.1"/>
    </source>
</evidence>
<accession>A0ABP8TBG2</accession>
<keyword evidence="4 10" id="KW-0479">Metal-binding</keyword>
<keyword evidence="8 10" id="KW-1133">Transmembrane helix</keyword>
<dbReference type="PROSITE" id="PS00154">
    <property type="entry name" value="ATPASE_E1_E2"/>
    <property type="match status" value="1"/>
</dbReference>
<dbReference type="InterPro" id="IPR059000">
    <property type="entry name" value="ATPase_P-type_domA"/>
</dbReference>
<dbReference type="InterPro" id="IPR036412">
    <property type="entry name" value="HAD-like_sf"/>
</dbReference>
<dbReference type="InterPro" id="IPR001757">
    <property type="entry name" value="P_typ_ATPase"/>
</dbReference>
<dbReference type="InterPro" id="IPR008250">
    <property type="entry name" value="ATPase_P-typ_transduc_dom_A_sf"/>
</dbReference>
<dbReference type="SFLD" id="SFLDG00002">
    <property type="entry name" value="C1.7:_P-type_atpase_like"/>
    <property type="match status" value="1"/>
</dbReference>
<dbReference type="EMBL" id="BAABHJ010000002">
    <property type="protein sequence ID" value="GAA4603451.1"/>
    <property type="molecule type" value="Genomic_DNA"/>
</dbReference>
<evidence type="ECO:0000256" key="6">
    <source>
        <dbReference type="ARBA" id="ARBA00022840"/>
    </source>
</evidence>
<feature type="transmembrane region" description="Helical" evidence="10">
    <location>
        <begin position="703"/>
        <end position="724"/>
    </location>
</feature>
<dbReference type="SFLD" id="SFLDF00027">
    <property type="entry name" value="p-type_atpase"/>
    <property type="match status" value="1"/>
</dbReference>
<evidence type="ECO:0000256" key="10">
    <source>
        <dbReference type="RuleBase" id="RU362081"/>
    </source>
</evidence>
<comment type="similarity">
    <text evidence="2 10">Belongs to the cation transport ATPase (P-type) (TC 3.A.3) family. Type IB subfamily.</text>
</comment>
<dbReference type="PROSITE" id="PS01047">
    <property type="entry name" value="HMA_1"/>
    <property type="match status" value="1"/>
</dbReference>
<dbReference type="NCBIfam" id="TIGR01494">
    <property type="entry name" value="ATPase_P-type"/>
    <property type="match status" value="1"/>
</dbReference>
<dbReference type="InterPro" id="IPR044492">
    <property type="entry name" value="P_typ_ATPase_HD_dom"/>
</dbReference>
<dbReference type="NCBIfam" id="TIGR01525">
    <property type="entry name" value="ATPase-IB_hvy"/>
    <property type="match status" value="1"/>
</dbReference>
<dbReference type="PANTHER" id="PTHR43520:SF8">
    <property type="entry name" value="P-TYPE CU(+) TRANSPORTER"/>
    <property type="match status" value="1"/>
</dbReference>
<dbReference type="PANTHER" id="PTHR43520">
    <property type="entry name" value="ATP7, ISOFORM B"/>
    <property type="match status" value="1"/>
</dbReference>
<keyword evidence="3 10" id="KW-0812">Transmembrane</keyword>
<dbReference type="InterPro" id="IPR023299">
    <property type="entry name" value="ATPase_P-typ_cyto_dom_N"/>
</dbReference>
<sequence>MSAQTTDLAIEGMTCGACVSRLEKRLGRIDGVSAAVNLATGQARVTHPASVTSEDLIGAVQRAGYRGRLVRHTPEQAPEEDRTGRRTRDRVIVLTVLTVPVLVLSMTPVLQFRDWQWLCLALAAPIATWGAWPFHRRAVAGLRHATATMDTLVSLGVLVSFTWSVYALFIGGAGTPGMRMPFAWTATPEDASAHLYLEAAGGVTLFVSIGRYLEARARRRTGSALATLNALAPTEAHLPDGRRIPIGELRPGQRFIVRPGQTVATDGVIVEGASALDTRLLTGEAVPAEYGPGDLMTGGTSNVGGALVVRATAVGGDTRLAKITALVGEAQLGKARAQRRADQIAGVFVPMVLAIAVTALGFWLGAGADPGAAISTSIAVLVVACPCALGLATPLALLAATGAGARHGVLISGPDALERLGRIDTVVLDKTGTLTTGRMTLLETTTAPGVNADEALRLAGALEDRSEHPIGRAIAQAARSGGSLPEADGFRAIAGHGVCGVVDGRSISVGRWAGEPLPTSLGAAVDRADHDGHTSVLLRIEDRPVAVFAVGDGLRDGAREAVARLHRMGLRTVLATGDRPAPARAVADRLGIDDRHAELDPTGKADIVTDLRGQGRVVAAVGDGVNDTVALAGADLGIAVADGTDAAIGAADVTLMRSDVSAIADAIVIARRASTTIKVNLAWAFAYNLITIPPAALGRLNPMLAAAAMSLSSLLVAGNSLRLLRGRRT</sequence>
<keyword evidence="13" id="KW-1185">Reference proteome</keyword>
<organism evidence="12 13">
    <name type="scientific">Actinoallomurus liliacearum</name>
    <dbReference type="NCBI Taxonomy" id="1080073"/>
    <lineage>
        <taxon>Bacteria</taxon>
        <taxon>Bacillati</taxon>
        <taxon>Actinomycetota</taxon>
        <taxon>Actinomycetes</taxon>
        <taxon>Streptosporangiales</taxon>
        <taxon>Thermomonosporaceae</taxon>
        <taxon>Actinoallomurus</taxon>
    </lineage>
</organism>
<evidence type="ECO:0000256" key="9">
    <source>
        <dbReference type="ARBA" id="ARBA00023136"/>
    </source>
</evidence>
<dbReference type="InterPro" id="IPR023298">
    <property type="entry name" value="ATPase_P-typ_TM_dom_sf"/>
</dbReference>
<dbReference type="RefSeq" id="WP_345349327.1">
    <property type="nucleotide sequence ID" value="NZ_BAABHJ010000002.1"/>
</dbReference>
<evidence type="ECO:0000259" key="11">
    <source>
        <dbReference type="PROSITE" id="PS50846"/>
    </source>
</evidence>
<feature type="transmembrane region" description="Helical" evidence="10">
    <location>
        <begin position="378"/>
        <end position="400"/>
    </location>
</feature>
<name>A0ABP8TBG2_9ACTN</name>